<evidence type="ECO:0000313" key="9">
    <source>
        <dbReference type="Proteomes" id="UP001353858"/>
    </source>
</evidence>
<proteinExistence type="predicted"/>
<dbReference type="EMBL" id="JARPUR010000003">
    <property type="protein sequence ID" value="KAK4880134.1"/>
    <property type="molecule type" value="Genomic_DNA"/>
</dbReference>
<accession>A0AAN7PA48</accession>
<evidence type="ECO:0000256" key="1">
    <source>
        <dbReference type="ARBA" id="ARBA00004141"/>
    </source>
</evidence>
<evidence type="ECO:0000313" key="8">
    <source>
        <dbReference type="EMBL" id="KAK4880134.1"/>
    </source>
</evidence>
<organism evidence="8 9">
    <name type="scientific">Aquatica leii</name>
    <dbReference type="NCBI Taxonomy" id="1421715"/>
    <lineage>
        <taxon>Eukaryota</taxon>
        <taxon>Metazoa</taxon>
        <taxon>Ecdysozoa</taxon>
        <taxon>Arthropoda</taxon>
        <taxon>Hexapoda</taxon>
        <taxon>Insecta</taxon>
        <taxon>Pterygota</taxon>
        <taxon>Neoptera</taxon>
        <taxon>Endopterygota</taxon>
        <taxon>Coleoptera</taxon>
        <taxon>Polyphaga</taxon>
        <taxon>Elateriformia</taxon>
        <taxon>Elateroidea</taxon>
        <taxon>Lampyridae</taxon>
        <taxon>Luciolinae</taxon>
        <taxon>Aquatica</taxon>
    </lineage>
</organism>
<dbReference type="PANTHER" id="PTHR22776:SF49">
    <property type="entry name" value="MARVEL DOMAIN-CONTAINING PROTEIN"/>
    <property type="match status" value="1"/>
</dbReference>
<feature type="domain" description="MARVEL" evidence="7">
    <location>
        <begin position="29"/>
        <end position="153"/>
    </location>
</feature>
<evidence type="ECO:0000256" key="6">
    <source>
        <dbReference type="SAM" id="Phobius"/>
    </source>
</evidence>
<protein>
    <recommendedName>
        <fullName evidence="7">MARVEL domain-containing protein</fullName>
    </recommendedName>
</protein>
<sequence length="175" mass="19574">MGDAGFPAQHSTTTTVTRVQTNIRYDPSYIKRKEGVLKVIQIALSFIGFICIQCTQFSIHSTGKWFSTVSMFGVWVTGILLVFYLFHIIEKCYKIPWIKFEFFFCAIIALCFLIASSMVAPLGIPAFEAGAFFGFSAMVAYGIDAYFKYVAMRSGALAQGERQITKESTVSTPKY</sequence>
<dbReference type="AlphaFoldDB" id="A0AAN7PA48"/>
<dbReference type="Proteomes" id="UP001353858">
    <property type="component" value="Unassembled WGS sequence"/>
</dbReference>
<dbReference type="GO" id="GO:0016020">
    <property type="term" value="C:membrane"/>
    <property type="evidence" value="ECO:0007669"/>
    <property type="project" value="UniProtKB-SubCell"/>
</dbReference>
<gene>
    <name evidence="8" type="ORF">RN001_008280</name>
</gene>
<evidence type="ECO:0000256" key="3">
    <source>
        <dbReference type="ARBA" id="ARBA00022989"/>
    </source>
</evidence>
<comment type="subcellular location">
    <subcellularLocation>
        <location evidence="1">Membrane</location>
        <topology evidence="1">Multi-pass membrane protein</topology>
    </subcellularLocation>
</comment>
<evidence type="ECO:0000256" key="5">
    <source>
        <dbReference type="PROSITE-ProRule" id="PRU00581"/>
    </source>
</evidence>
<feature type="transmembrane region" description="Helical" evidence="6">
    <location>
        <begin position="65"/>
        <end position="86"/>
    </location>
</feature>
<evidence type="ECO:0000256" key="4">
    <source>
        <dbReference type="ARBA" id="ARBA00023136"/>
    </source>
</evidence>
<keyword evidence="4 5" id="KW-0472">Membrane</keyword>
<evidence type="ECO:0000256" key="2">
    <source>
        <dbReference type="ARBA" id="ARBA00022692"/>
    </source>
</evidence>
<keyword evidence="3 6" id="KW-1133">Transmembrane helix</keyword>
<name>A0AAN7PA48_9COLE</name>
<comment type="caution">
    <text evidence="8">The sequence shown here is derived from an EMBL/GenBank/DDBJ whole genome shotgun (WGS) entry which is preliminary data.</text>
</comment>
<keyword evidence="2 5" id="KW-0812">Transmembrane</keyword>
<keyword evidence="9" id="KW-1185">Reference proteome</keyword>
<reference evidence="9" key="1">
    <citation type="submission" date="2023-01" db="EMBL/GenBank/DDBJ databases">
        <title>Key to firefly adult light organ development and bioluminescence: homeobox transcription factors regulate luciferase expression and transportation to peroxisome.</title>
        <authorList>
            <person name="Fu X."/>
        </authorList>
    </citation>
    <scope>NUCLEOTIDE SEQUENCE [LARGE SCALE GENOMIC DNA]</scope>
</reference>
<feature type="transmembrane region" description="Helical" evidence="6">
    <location>
        <begin position="98"/>
        <end position="120"/>
    </location>
</feature>
<feature type="transmembrane region" description="Helical" evidence="6">
    <location>
        <begin position="39"/>
        <end position="59"/>
    </location>
</feature>
<dbReference type="PROSITE" id="PS51225">
    <property type="entry name" value="MARVEL"/>
    <property type="match status" value="1"/>
</dbReference>
<dbReference type="InterPro" id="IPR008253">
    <property type="entry name" value="Marvel"/>
</dbReference>
<dbReference type="InterPro" id="IPR050578">
    <property type="entry name" value="MARVEL-CKLF_proteins"/>
</dbReference>
<feature type="transmembrane region" description="Helical" evidence="6">
    <location>
        <begin position="126"/>
        <end position="147"/>
    </location>
</feature>
<evidence type="ECO:0000259" key="7">
    <source>
        <dbReference type="PROSITE" id="PS51225"/>
    </source>
</evidence>
<dbReference type="PANTHER" id="PTHR22776">
    <property type="entry name" value="MARVEL-CONTAINING POTENTIAL LIPID RAFT-ASSOCIATED PROTEIN"/>
    <property type="match status" value="1"/>
</dbReference>